<protein>
    <submittedName>
        <fullName evidence="3">ABC transporter substrate-binding protein</fullName>
    </submittedName>
</protein>
<evidence type="ECO:0000313" key="2">
    <source>
        <dbReference type="Proteomes" id="UP000274429"/>
    </source>
</evidence>
<reference evidence="3" key="1">
    <citation type="submission" date="2017-02" db="UniProtKB">
        <authorList>
            <consortium name="WormBaseParasite"/>
        </authorList>
    </citation>
    <scope>IDENTIFICATION</scope>
</reference>
<name>A0A0R3WSZ3_HYDTA</name>
<evidence type="ECO:0000313" key="3">
    <source>
        <dbReference type="WBParaSite" id="TTAC_0000388301-mRNA-1"/>
    </source>
</evidence>
<dbReference type="AlphaFoldDB" id="A0A0R3WSZ3"/>
<gene>
    <name evidence="1" type="ORF">TTAC_LOCUS3868</name>
</gene>
<organism evidence="3">
    <name type="scientific">Hydatigena taeniaeformis</name>
    <name type="common">Feline tapeworm</name>
    <name type="synonym">Taenia taeniaeformis</name>
    <dbReference type="NCBI Taxonomy" id="6205"/>
    <lineage>
        <taxon>Eukaryota</taxon>
        <taxon>Metazoa</taxon>
        <taxon>Spiralia</taxon>
        <taxon>Lophotrochozoa</taxon>
        <taxon>Platyhelminthes</taxon>
        <taxon>Cestoda</taxon>
        <taxon>Eucestoda</taxon>
        <taxon>Cyclophyllidea</taxon>
        <taxon>Taeniidae</taxon>
        <taxon>Hydatigera</taxon>
    </lineage>
</organism>
<proteinExistence type="predicted"/>
<reference evidence="1 2" key="2">
    <citation type="submission" date="2018-11" db="EMBL/GenBank/DDBJ databases">
        <authorList>
            <consortium name="Pathogen Informatics"/>
        </authorList>
    </citation>
    <scope>NUCLEOTIDE SEQUENCE [LARGE SCALE GENOMIC DNA]</scope>
</reference>
<sequence>MASEGTTAIAVLYASVMPSSVFEQVPTFVDKPSDPHHIVTAAGQAPRVNYVDNEPFEKFVTEMSTLPV</sequence>
<dbReference type="WBParaSite" id="TTAC_0000388301-mRNA-1">
    <property type="protein sequence ID" value="TTAC_0000388301-mRNA-1"/>
    <property type="gene ID" value="TTAC_0000388301"/>
</dbReference>
<dbReference type="EMBL" id="UYWX01003190">
    <property type="protein sequence ID" value="VDM23624.1"/>
    <property type="molecule type" value="Genomic_DNA"/>
</dbReference>
<dbReference type="Proteomes" id="UP000274429">
    <property type="component" value="Unassembled WGS sequence"/>
</dbReference>
<keyword evidence="2" id="KW-1185">Reference proteome</keyword>
<evidence type="ECO:0000313" key="1">
    <source>
        <dbReference type="EMBL" id="VDM23624.1"/>
    </source>
</evidence>
<accession>A0A0R3WSZ3</accession>